<keyword evidence="3" id="KW-0328">Glycosyltransferase</keyword>
<dbReference type="InterPro" id="IPR050943">
    <property type="entry name" value="Glycosyltr_29_Sialyltrsf"/>
</dbReference>
<dbReference type="PANTHER" id="PTHR11987">
    <property type="entry name" value="ALPHA-2,8-SIALYLTRANSFERASE"/>
    <property type="match status" value="1"/>
</dbReference>
<keyword evidence="11" id="KW-0325">Glycoprotein</keyword>
<evidence type="ECO:0000256" key="9">
    <source>
        <dbReference type="ARBA" id="ARBA00023136"/>
    </source>
</evidence>
<sequence>MAAVTILSKYFTFVCFLGMVIVMTSLYFLNYNFAQCNCDQVPSDARIGKEKNLLRKLRAVIRDVKEWSFNKTNFHYLREKLQDFLKANDYPITENTADFLQMFVNNFRNNSNLYRRCSIVGNSGILKDSWCGEEIDKADYVFRSNLPYIRGFTNDAGKKTNFTSFNPSIIWRRYNYDILAFNETLNSFTGHVMFATITKSTPEFLNHVIHSTTLGAMVLDRKYLLSLQQFWNLDKKVSTGMLLFTLGLSVCEEIHLFGYWPFYTDEKGNDLPYHYTEDLNWSIISRTDHSMVSEFQKLREFHQDGVVKLHIGRCLPCLSNK</sequence>
<dbReference type="Gene3D" id="3.90.1480.20">
    <property type="entry name" value="Glycosyl transferase family 29"/>
    <property type="match status" value="1"/>
</dbReference>
<dbReference type="Pfam" id="PF00777">
    <property type="entry name" value="Glyco_transf_29"/>
    <property type="match status" value="1"/>
</dbReference>
<dbReference type="InterPro" id="IPR001675">
    <property type="entry name" value="Glyco_trans_29"/>
</dbReference>
<reference evidence="14" key="1">
    <citation type="submission" date="2025-08" db="UniProtKB">
        <authorList>
            <consortium name="RefSeq"/>
        </authorList>
    </citation>
    <scope>IDENTIFICATION</scope>
    <source>
        <tissue evidence="14">Testes</tissue>
    </source>
</reference>
<evidence type="ECO:0000256" key="12">
    <source>
        <dbReference type="SAM" id="Phobius"/>
    </source>
</evidence>
<keyword evidence="9 12" id="KW-0472">Membrane</keyword>
<gene>
    <name evidence="14" type="primary">LOC102806674</name>
</gene>
<organism evidence="13 14">
    <name type="scientific">Saccoglossus kowalevskii</name>
    <name type="common">Acorn worm</name>
    <dbReference type="NCBI Taxonomy" id="10224"/>
    <lineage>
        <taxon>Eukaryota</taxon>
        <taxon>Metazoa</taxon>
        <taxon>Hemichordata</taxon>
        <taxon>Enteropneusta</taxon>
        <taxon>Harrimaniidae</taxon>
        <taxon>Saccoglossus</taxon>
    </lineage>
</organism>
<keyword evidence="13" id="KW-1185">Reference proteome</keyword>
<protein>
    <submittedName>
        <fullName evidence="14">Sia-alpha-2,3-Gal-beta-1,4-GlcNAc-R:alpha 2,8-sialyltransferase-like</fullName>
    </submittedName>
</protein>
<evidence type="ECO:0000256" key="7">
    <source>
        <dbReference type="ARBA" id="ARBA00022989"/>
    </source>
</evidence>
<evidence type="ECO:0000313" key="13">
    <source>
        <dbReference type="Proteomes" id="UP000694865"/>
    </source>
</evidence>
<dbReference type="Proteomes" id="UP000694865">
    <property type="component" value="Unplaced"/>
</dbReference>
<keyword evidence="5 12" id="KW-0812">Transmembrane</keyword>
<dbReference type="CDD" id="cd23963">
    <property type="entry name" value="GT29_ST8SIA"/>
    <property type="match status" value="1"/>
</dbReference>
<name>A0ABM0MK12_SACKO</name>
<evidence type="ECO:0000313" key="14">
    <source>
        <dbReference type="RefSeq" id="XP_006820353.1"/>
    </source>
</evidence>
<comment type="similarity">
    <text evidence="2">Belongs to the glycosyltransferase 29 family.</text>
</comment>
<keyword evidence="6" id="KW-0735">Signal-anchor</keyword>
<feature type="transmembrane region" description="Helical" evidence="12">
    <location>
        <begin position="7"/>
        <end position="29"/>
    </location>
</feature>
<keyword evidence="8" id="KW-0333">Golgi apparatus</keyword>
<evidence type="ECO:0000256" key="4">
    <source>
        <dbReference type="ARBA" id="ARBA00022679"/>
    </source>
</evidence>
<accession>A0ABM0MK12</accession>
<dbReference type="GeneID" id="102806674"/>
<keyword evidence="7 12" id="KW-1133">Transmembrane helix</keyword>
<dbReference type="InterPro" id="IPR012163">
    <property type="entry name" value="Sialyl_trans"/>
</dbReference>
<evidence type="ECO:0000256" key="10">
    <source>
        <dbReference type="ARBA" id="ARBA00023157"/>
    </source>
</evidence>
<evidence type="ECO:0000256" key="11">
    <source>
        <dbReference type="ARBA" id="ARBA00023180"/>
    </source>
</evidence>
<proteinExistence type="inferred from homology"/>
<dbReference type="PIRSF" id="PIRSF005557">
    <property type="entry name" value="Sialyl_trans"/>
    <property type="match status" value="1"/>
</dbReference>
<evidence type="ECO:0000256" key="2">
    <source>
        <dbReference type="ARBA" id="ARBA00006003"/>
    </source>
</evidence>
<evidence type="ECO:0000256" key="1">
    <source>
        <dbReference type="ARBA" id="ARBA00004323"/>
    </source>
</evidence>
<keyword evidence="10" id="KW-1015">Disulfide bond</keyword>
<evidence type="ECO:0000256" key="8">
    <source>
        <dbReference type="ARBA" id="ARBA00023034"/>
    </source>
</evidence>
<dbReference type="PANTHER" id="PTHR11987:SF54">
    <property type="entry name" value="ST8 ALPHA-N-ACETYL-NEURAMINIDE ALPHA-2,8-SIALYLTRANSFERASE 6"/>
    <property type="match status" value="1"/>
</dbReference>
<evidence type="ECO:0000256" key="6">
    <source>
        <dbReference type="ARBA" id="ARBA00022968"/>
    </source>
</evidence>
<evidence type="ECO:0000256" key="3">
    <source>
        <dbReference type="ARBA" id="ARBA00022676"/>
    </source>
</evidence>
<keyword evidence="4" id="KW-0808">Transferase</keyword>
<dbReference type="RefSeq" id="XP_006820353.1">
    <property type="nucleotide sequence ID" value="XM_006820290.1"/>
</dbReference>
<comment type="subcellular location">
    <subcellularLocation>
        <location evidence="1">Golgi apparatus membrane</location>
        <topology evidence="1">Single-pass type II membrane protein</topology>
    </subcellularLocation>
</comment>
<evidence type="ECO:0000256" key="5">
    <source>
        <dbReference type="ARBA" id="ARBA00022692"/>
    </source>
</evidence>
<dbReference type="InterPro" id="IPR038578">
    <property type="entry name" value="GT29-like_sf"/>
</dbReference>